<dbReference type="EMBL" id="CP081869">
    <property type="protein sequence ID" value="QZN98492.1"/>
    <property type="molecule type" value="Genomic_DNA"/>
</dbReference>
<keyword evidence="2" id="KW-0808">Transferase</keyword>
<accession>A0A9E6R5C6</accession>
<protein>
    <submittedName>
        <fullName evidence="2">Class I SAM-dependent methyltransferase</fullName>
    </submittedName>
</protein>
<name>A0A9E6R5C6_9HYPH</name>
<reference evidence="2" key="1">
    <citation type="submission" date="2021-08" db="EMBL/GenBank/DDBJ databases">
        <authorList>
            <person name="Zhang H."/>
            <person name="Xu M."/>
            <person name="Yu Z."/>
            <person name="Yang L."/>
            <person name="Cai Y."/>
        </authorList>
    </citation>
    <scope>NUCLEOTIDE SEQUENCE</scope>
    <source>
        <strain evidence="2">CHL1</strain>
    </source>
</reference>
<dbReference type="GO" id="GO:0008757">
    <property type="term" value="F:S-adenosylmethionine-dependent methyltransferase activity"/>
    <property type="evidence" value="ECO:0007669"/>
    <property type="project" value="InterPro"/>
</dbReference>
<dbReference type="SUPFAM" id="SSF53335">
    <property type="entry name" value="S-adenosyl-L-methionine-dependent methyltransferases"/>
    <property type="match status" value="1"/>
</dbReference>
<dbReference type="Pfam" id="PF08241">
    <property type="entry name" value="Methyltransf_11"/>
    <property type="match status" value="1"/>
</dbReference>
<dbReference type="AlphaFoldDB" id="A0A9E6R5C6"/>
<gene>
    <name evidence="2" type="ORF">K6K41_15670</name>
</gene>
<sequence>MNLFELIRRKDRNALVRGEVKAVTKALNGRKWFGVSLASGSEVRIPNASRFFTLRGWPDFCGWHSHGSSLSPDLEVGFALQGTEALISSTEIRSGTRLVPLFLNWPKSGELAVDLVIRTTKAEEPSDTVFVATSRALSRDWLYALAKGRGVEIGPGPVPQILPADDVQVSYVEQMPPAEWSRLYNQGGKYPENPELWDSYVVGDACDLPVDDKSLNFIFGSHVFEHLANPYGHLQRWHHKLKSGGRILCVIPDLSGTKDAVQKPSTPAEWASEFERAIWEPTIDHYVRHMHRKADDPRLQKAISDKESIHVHYYTNSNCRELMDWACAEGGFAKFSLNWTANTKDFHFMLQKA</sequence>
<dbReference type="GO" id="GO:0032259">
    <property type="term" value="P:methylation"/>
    <property type="evidence" value="ECO:0007669"/>
    <property type="project" value="UniProtKB-KW"/>
</dbReference>
<feature type="domain" description="Methyltransferase type 11" evidence="1">
    <location>
        <begin position="195"/>
        <end position="249"/>
    </location>
</feature>
<dbReference type="Proteomes" id="UP000825701">
    <property type="component" value="Chromosome"/>
</dbReference>
<keyword evidence="2" id="KW-0489">Methyltransferase</keyword>
<evidence type="ECO:0000313" key="2">
    <source>
        <dbReference type="EMBL" id="QZN98492.1"/>
    </source>
</evidence>
<dbReference type="Gene3D" id="3.40.50.150">
    <property type="entry name" value="Vaccinia Virus protein VP39"/>
    <property type="match status" value="1"/>
</dbReference>
<evidence type="ECO:0000313" key="3">
    <source>
        <dbReference type="Proteomes" id="UP000825701"/>
    </source>
</evidence>
<organism evidence="2 3">
    <name type="scientific">Chenggangzhangella methanolivorans</name>
    <dbReference type="NCBI Taxonomy" id="1437009"/>
    <lineage>
        <taxon>Bacteria</taxon>
        <taxon>Pseudomonadati</taxon>
        <taxon>Pseudomonadota</taxon>
        <taxon>Alphaproteobacteria</taxon>
        <taxon>Hyphomicrobiales</taxon>
        <taxon>Methylopilaceae</taxon>
        <taxon>Chenggangzhangella</taxon>
    </lineage>
</organism>
<dbReference type="InterPro" id="IPR029063">
    <property type="entry name" value="SAM-dependent_MTases_sf"/>
</dbReference>
<dbReference type="InterPro" id="IPR013216">
    <property type="entry name" value="Methyltransf_11"/>
</dbReference>
<evidence type="ECO:0000259" key="1">
    <source>
        <dbReference type="Pfam" id="PF08241"/>
    </source>
</evidence>
<dbReference type="RefSeq" id="WP_261401421.1">
    <property type="nucleotide sequence ID" value="NZ_CP081869.1"/>
</dbReference>
<dbReference type="KEGG" id="cmet:K6K41_15670"/>
<keyword evidence="3" id="KW-1185">Reference proteome</keyword>
<proteinExistence type="predicted"/>